<evidence type="ECO:0000313" key="2">
    <source>
        <dbReference type="Proteomes" id="UP000316621"/>
    </source>
</evidence>
<proteinExistence type="predicted"/>
<dbReference type="AlphaFoldDB" id="A0A4Y7JFJ9"/>
<gene>
    <name evidence="1" type="ORF">C5167_005827</name>
</gene>
<dbReference type="EMBL" id="CM010718">
    <property type="protein sequence ID" value="RZC58529.1"/>
    <property type="molecule type" value="Genomic_DNA"/>
</dbReference>
<reference evidence="1 2" key="1">
    <citation type="journal article" date="2018" name="Science">
        <title>The opium poppy genome and morphinan production.</title>
        <authorList>
            <person name="Guo L."/>
            <person name="Winzer T."/>
            <person name="Yang X."/>
            <person name="Li Y."/>
            <person name="Ning Z."/>
            <person name="He Z."/>
            <person name="Teodor R."/>
            <person name="Lu Y."/>
            <person name="Bowser T.A."/>
            <person name="Graham I.A."/>
            <person name="Ye K."/>
        </authorList>
    </citation>
    <scope>NUCLEOTIDE SEQUENCE [LARGE SCALE GENOMIC DNA]</scope>
    <source>
        <strain evidence="2">cv. HN1</strain>
        <tissue evidence="1">Leaves</tissue>
    </source>
</reference>
<protein>
    <submittedName>
        <fullName evidence="1">Uncharacterized protein</fullName>
    </submittedName>
</protein>
<keyword evidence="2" id="KW-1185">Reference proteome</keyword>
<sequence length="104" mass="11769">MSFIHLGKGGLRNKLLVTGIKQREPVTGKKLNLTTAVAQGHLLCFMNRYAFNQENTPLSNEESYMDNEESDVSGSDGDDASYISRFCNLRGNEFFCEVMMRHSR</sequence>
<dbReference type="Proteomes" id="UP000316621">
    <property type="component" value="Chromosome 4"/>
</dbReference>
<organism evidence="1 2">
    <name type="scientific">Papaver somniferum</name>
    <name type="common">Opium poppy</name>
    <dbReference type="NCBI Taxonomy" id="3469"/>
    <lineage>
        <taxon>Eukaryota</taxon>
        <taxon>Viridiplantae</taxon>
        <taxon>Streptophyta</taxon>
        <taxon>Embryophyta</taxon>
        <taxon>Tracheophyta</taxon>
        <taxon>Spermatophyta</taxon>
        <taxon>Magnoliopsida</taxon>
        <taxon>Ranunculales</taxon>
        <taxon>Papaveraceae</taxon>
        <taxon>Papaveroideae</taxon>
        <taxon>Papaver</taxon>
    </lineage>
</organism>
<accession>A0A4Y7JFJ9</accession>
<evidence type="ECO:0000313" key="1">
    <source>
        <dbReference type="EMBL" id="RZC58529.1"/>
    </source>
</evidence>
<dbReference type="STRING" id="3469.A0A4Y7JFJ9"/>
<name>A0A4Y7JFJ9_PAPSO</name>
<dbReference type="Gramene" id="RZC58529">
    <property type="protein sequence ID" value="RZC58529"/>
    <property type="gene ID" value="C5167_005827"/>
</dbReference>